<dbReference type="GO" id="GO:0004888">
    <property type="term" value="F:transmembrane signaling receptor activity"/>
    <property type="evidence" value="ECO:0007669"/>
    <property type="project" value="TreeGrafter"/>
</dbReference>
<dbReference type="GeneTree" id="ENSGT00990000203827"/>
<reference evidence="7" key="1">
    <citation type="submission" date="2025-08" db="UniProtKB">
        <authorList>
            <consortium name="Ensembl"/>
        </authorList>
    </citation>
    <scope>IDENTIFICATION</scope>
</reference>
<accession>A0A3Q2V353</accession>
<dbReference type="PROSITE" id="PS50835">
    <property type="entry name" value="IG_LIKE"/>
    <property type="match status" value="1"/>
</dbReference>
<evidence type="ECO:0000256" key="2">
    <source>
        <dbReference type="ARBA" id="ARBA00022692"/>
    </source>
</evidence>
<dbReference type="Proteomes" id="UP000264840">
    <property type="component" value="Unplaced"/>
</dbReference>
<keyword evidence="2 4" id="KW-0812">Transmembrane</keyword>
<feature type="domain" description="Ig-like" evidence="6">
    <location>
        <begin position="124"/>
        <end position="206"/>
    </location>
</feature>
<keyword evidence="3 4" id="KW-0472">Membrane</keyword>
<keyword evidence="8" id="KW-1185">Reference proteome</keyword>
<keyword evidence="5" id="KW-0732">Signal</keyword>
<evidence type="ECO:0000256" key="4">
    <source>
        <dbReference type="SAM" id="Phobius"/>
    </source>
</evidence>
<dbReference type="Gene3D" id="2.60.40.10">
    <property type="entry name" value="Immunoglobulins"/>
    <property type="match status" value="2"/>
</dbReference>
<dbReference type="OMA" id="CIYVANI"/>
<evidence type="ECO:0000256" key="5">
    <source>
        <dbReference type="SAM" id="SignalP"/>
    </source>
</evidence>
<feature type="signal peptide" evidence="5">
    <location>
        <begin position="1"/>
        <end position="15"/>
    </location>
</feature>
<reference evidence="7" key="2">
    <citation type="submission" date="2025-09" db="UniProtKB">
        <authorList>
            <consortium name="Ensembl"/>
        </authorList>
    </citation>
    <scope>IDENTIFICATION</scope>
</reference>
<organism evidence="7 8">
    <name type="scientific">Haplochromis burtoni</name>
    <name type="common">Burton's mouthbrooder</name>
    <name type="synonym">Chromis burtoni</name>
    <dbReference type="NCBI Taxonomy" id="8153"/>
    <lineage>
        <taxon>Eukaryota</taxon>
        <taxon>Metazoa</taxon>
        <taxon>Chordata</taxon>
        <taxon>Craniata</taxon>
        <taxon>Vertebrata</taxon>
        <taxon>Euteleostomi</taxon>
        <taxon>Actinopterygii</taxon>
        <taxon>Neopterygii</taxon>
        <taxon>Teleostei</taxon>
        <taxon>Neoteleostei</taxon>
        <taxon>Acanthomorphata</taxon>
        <taxon>Ovalentaria</taxon>
        <taxon>Cichlomorphae</taxon>
        <taxon>Cichliformes</taxon>
        <taxon>Cichlidae</taxon>
        <taxon>African cichlids</taxon>
        <taxon>Pseudocrenilabrinae</taxon>
        <taxon>Haplochromini</taxon>
        <taxon>Haplochromis</taxon>
    </lineage>
</organism>
<evidence type="ECO:0000313" key="7">
    <source>
        <dbReference type="Ensembl" id="ENSHBUP00000004820.1"/>
    </source>
</evidence>
<dbReference type="InterPro" id="IPR050671">
    <property type="entry name" value="CD300_family_receptors"/>
</dbReference>
<dbReference type="PANTHER" id="PTHR11860:SF96">
    <property type="match status" value="1"/>
</dbReference>
<name>A0A3Q2V353_HAPBU</name>
<dbReference type="Pfam" id="PF07686">
    <property type="entry name" value="V-set"/>
    <property type="match status" value="1"/>
</dbReference>
<comment type="subcellular location">
    <subcellularLocation>
        <location evidence="1">Membrane</location>
    </subcellularLocation>
</comment>
<dbReference type="InterPro" id="IPR013783">
    <property type="entry name" value="Ig-like_fold"/>
</dbReference>
<dbReference type="GO" id="GO:0005886">
    <property type="term" value="C:plasma membrane"/>
    <property type="evidence" value="ECO:0007669"/>
    <property type="project" value="TreeGrafter"/>
</dbReference>
<dbReference type="SUPFAM" id="SSF48726">
    <property type="entry name" value="Immunoglobulin"/>
    <property type="match status" value="2"/>
</dbReference>
<protein>
    <submittedName>
        <fullName evidence="7">Uncharacterized LOC102294028</fullName>
    </submittedName>
</protein>
<evidence type="ECO:0000313" key="8">
    <source>
        <dbReference type="Proteomes" id="UP000264840"/>
    </source>
</evidence>
<dbReference type="InterPro" id="IPR007110">
    <property type="entry name" value="Ig-like_dom"/>
</dbReference>
<dbReference type="AlphaFoldDB" id="A0A3Q2V353"/>
<feature type="transmembrane region" description="Helical" evidence="4">
    <location>
        <begin position="284"/>
        <end position="305"/>
    </location>
</feature>
<dbReference type="InterPro" id="IPR013106">
    <property type="entry name" value="Ig_V-set"/>
</dbReference>
<keyword evidence="4" id="KW-1133">Transmembrane helix</keyword>
<feature type="chain" id="PRO_5018784603" evidence="5">
    <location>
        <begin position="16"/>
        <end position="332"/>
    </location>
</feature>
<dbReference type="STRING" id="8153.ENSHBUP00000004820"/>
<dbReference type="InterPro" id="IPR036179">
    <property type="entry name" value="Ig-like_dom_sf"/>
</dbReference>
<sequence>MKIFYLVLLFQASLQLECDKEITAHVGGEFILKCKYGINHFLYSKKYWCRGPSRSNCEIVADSENSRKTHRSQVIDLNRRGLFVKVTNLRFDDAGAYWVGIDKIYADIMTQVKVIITEVPVSKPRLWPLSSLVDRPTCWGKSVTLRCGCAKGTGVRYAWYQHIDRKDFLLHKSSDLYLHCGAVQKDCSYFCIGSNDISSEKSELISVQVLMPANSSCIYVVNIQGQPIYDCADRMSTTTVTTPTLTSCLVIMNISDNNTRNQSLQLNETTQGFFFIRSLTGLPLWYILLRWSSFLALLIIICTAVKCTRRRYKKYVNQKKNIHCRRIYHACQ</sequence>
<dbReference type="RefSeq" id="XP_005918952.1">
    <property type="nucleotide sequence ID" value="XM_005918890.2"/>
</dbReference>
<evidence type="ECO:0000256" key="1">
    <source>
        <dbReference type="ARBA" id="ARBA00004370"/>
    </source>
</evidence>
<dbReference type="Ensembl" id="ENSHBUT00000008030.1">
    <property type="protein sequence ID" value="ENSHBUP00000004820.1"/>
    <property type="gene ID" value="ENSHBUG00000000152.1"/>
</dbReference>
<evidence type="ECO:0000259" key="6">
    <source>
        <dbReference type="PROSITE" id="PS50835"/>
    </source>
</evidence>
<proteinExistence type="predicted"/>
<dbReference type="PANTHER" id="PTHR11860">
    <property type="entry name" value="POLYMERIC-IMMUNOGLOBULIN RECEPTOR"/>
    <property type="match status" value="1"/>
</dbReference>
<dbReference type="GeneID" id="102294028"/>
<evidence type="ECO:0000256" key="3">
    <source>
        <dbReference type="ARBA" id="ARBA00023136"/>
    </source>
</evidence>
<dbReference type="OrthoDB" id="8902439at2759"/>